<comment type="caution">
    <text evidence="6">The sequence shown here is derived from an EMBL/GenBank/DDBJ whole genome shotgun (WGS) entry which is preliminary data.</text>
</comment>
<keyword evidence="2" id="KW-0805">Transcription regulation</keyword>
<name>A0A4S8EWZ3_9BURK</name>
<evidence type="ECO:0000256" key="1">
    <source>
        <dbReference type="ARBA" id="ARBA00009437"/>
    </source>
</evidence>
<dbReference type="PRINTS" id="PR00039">
    <property type="entry name" value="HTHLYSR"/>
</dbReference>
<comment type="similarity">
    <text evidence="1">Belongs to the LysR transcriptional regulatory family.</text>
</comment>
<dbReference type="PANTHER" id="PTHR30126">
    <property type="entry name" value="HTH-TYPE TRANSCRIPTIONAL REGULATOR"/>
    <property type="match status" value="1"/>
</dbReference>
<organism evidence="6 7">
    <name type="scientific">Lampropedia puyangensis</name>
    <dbReference type="NCBI Taxonomy" id="1330072"/>
    <lineage>
        <taxon>Bacteria</taxon>
        <taxon>Pseudomonadati</taxon>
        <taxon>Pseudomonadota</taxon>
        <taxon>Betaproteobacteria</taxon>
        <taxon>Burkholderiales</taxon>
        <taxon>Comamonadaceae</taxon>
        <taxon>Lampropedia</taxon>
    </lineage>
</organism>
<gene>
    <name evidence="6" type="ORF">E9531_12485</name>
</gene>
<reference evidence="6 7" key="1">
    <citation type="journal article" date="2015" name="Antonie Van Leeuwenhoek">
        <title>Lampropedia puyangensis sp. nov., isolated from symptomatic bark of Populus ? euramericana canker and emended description of Lampropedia hyalina (Ehrenberg 1832) Lee et al. 2004.</title>
        <authorList>
            <person name="Li Y."/>
            <person name="Wang T."/>
            <person name="Piao C.G."/>
            <person name="Wang L.F."/>
            <person name="Tian G.Z."/>
            <person name="Zhu T.H."/>
            <person name="Guo M.W."/>
        </authorList>
    </citation>
    <scope>NUCLEOTIDE SEQUENCE [LARGE SCALE GENOMIC DNA]</scope>
    <source>
        <strain evidence="6 7">2-bin</strain>
    </source>
</reference>
<dbReference type="GO" id="GO:0003700">
    <property type="term" value="F:DNA-binding transcription factor activity"/>
    <property type="evidence" value="ECO:0007669"/>
    <property type="project" value="InterPro"/>
</dbReference>
<sequence>MYTLKQMEAFHWSAVLGSFNAASKRLYTTQSAISKRVSELESFAGAPLFERDSRKLVLTQHGRRLFEMSTQLLALNNRIVRDMADSSRFEGTVRLGVTELSGLTWLARLIRDMGRRFPNIQLLPEIDGGITLYERLEHDSLDLAIMPGPFWSYEYESVPLGFVTNAWMASPDLDIDFEARLTPQDLEPFPVISQPTTSALSHLYDAWFAEQGLALKRVLTCNSLDMMARLTVMRQGISHLPRGYFGPLVERGILRELEVSPALPQIQYYAVFKRSLISHQVSLVVDMIRENCDFEAGDTLLTFLQA</sequence>
<dbReference type="InterPro" id="IPR036388">
    <property type="entry name" value="WH-like_DNA-bd_sf"/>
</dbReference>
<keyword evidence="3" id="KW-0238">DNA-binding</keyword>
<dbReference type="SUPFAM" id="SSF46785">
    <property type="entry name" value="Winged helix' DNA-binding domain"/>
    <property type="match status" value="1"/>
</dbReference>
<feature type="domain" description="HTH lysR-type" evidence="5">
    <location>
        <begin position="1"/>
        <end position="59"/>
    </location>
</feature>
<dbReference type="Pfam" id="PF00126">
    <property type="entry name" value="HTH_1"/>
    <property type="match status" value="1"/>
</dbReference>
<dbReference type="GO" id="GO:0000976">
    <property type="term" value="F:transcription cis-regulatory region binding"/>
    <property type="evidence" value="ECO:0007669"/>
    <property type="project" value="TreeGrafter"/>
</dbReference>
<dbReference type="InterPro" id="IPR005119">
    <property type="entry name" value="LysR_subst-bd"/>
</dbReference>
<dbReference type="EMBL" id="STFG01000014">
    <property type="protein sequence ID" value="THT99407.1"/>
    <property type="molecule type" value="Genomic_DNA"/>
</dbReference>
<dbReference type="PANTHER" id="PTHR30126:SF77">
    <property type="entry name" value="TRANSCRIPTIONAL REGULATORY PROTEIN"/>
    <property type="match status" value="1"/>
</dbReference>
<evidence type="ECO:0000313" key="6">
    <source>
        <dbReference type="EMBL" id="THT99407.1"/>
    </source>
</evidence>
<keyword evidence="7" id="KW-1185">Reference proteome</keyword>
<dbReference type="PROSITE" id="PS50931">
    <property type="entry name" value="HTH_LYSR"/>
    <property type="match status" value="1"/>
</dbReference>
<evidence type="ECO:0000313" key="7">
    <source>
        <dbReference type="Proteomes" id="UP000308917"/>
    </source>
</evidence>
<dbReference type="OrthoDB" id="9786526at2"/>
<dbReference type="InterPro" id="IPR000847">
    <property type="entry name" value="LysR_HTH_N"/>
</dbReference>
<evidence type="ECO:0000259" key="5">
    <source>
        <dbReference type="PROSITE" id="PS50931"/>
    </source>
</evidence>
<dbReference type="Gene3D" id="1.10.10.10">
    <property type="entry name" value="Winged helix-like DNA-binding domain superfamily/Winged helix DNA-binding domain"/>
    <property type="match status" value="1"/>
</dbReference>
<accession>A0A4S8EWZ3</accession>
<dbReference type="SUPFAM" id="SSF53850">
    <property type="entry name" value="Periplasmic binding protein-like II"/>
    <property type="match status" value="1"/>
</dbReference>
<keyword evidence="4" id="KW-0804">Transcription</keyword>
<evidence type="ECO:0000256" key="3">
    <source>
        <dbReference type="ARBA" id="ARBA00023125"/>
    </source>
</evidence>
<proteinExistence type="inferred from homology"/>
<protein>
    <submittedName>
        <fullName evidence="6">LysR family transcriptional regulator</fullName>
    </submittedName>
</protein>
<dbReference type="Pfam" id="PF03466">
    <property type="entry name" value="LysR_substrate"/>
    <property type="match status" value="1"/>
</dbReference>
<dbReference type="Gene3D" id="3.40.190.290">
    <property type="match status" value="1"/>
</dbReference>
<dbReference type="InterPro" id="IPR036390">
    <property type="entry name" value="WH_DNA-bd_sf"/>
</dbReference>
<dbReference type="Proteomes" id="UP000308917">
    <property type="component" value="Unassembled WGS sequence"/>
</dbReference>
<evidence type="ECO:0000256" key="2">
    <source>
        <dbReference type="ARBA" id="ARBA00023015"/>
    </source>
</evidence>
<dbReference type="AlphaFoldDB" id="A0A4S8EWZ3"/>
<dbReference type="CDD" id="cd05466">
    <property type="entry name" value="PBP2_LTTR_substrate"/>
    <property type="match status" value="1"/>
</dbReference>
<dbReference type="RefSeq" id="WP_136574122.1">
    <property type="nucleotide sequence ID" value="NZ_STFG01000014.1"/>
</dbReference>
<evidence type="ECO:0000256" key="4">
    <source>
        <dbReference type="ARBA" id="ARBA00023163"/>
    </source>
</evidence>